<dbReference type="AlphaFoldDB" id="A0A0E9TIF8"/>
<protein>
    <submittedName>
        <fullName evidence="1">Uncharacterized protein</fullName>
    </submittedName>
</protein>
<evidence type="ECO:0000313" key="1">
    <source>
        <dbReference type="EMBL" id="JAH52508.1"/>
    </source>
</evidence>
<proteinExistence type="predicted"/>
<sequence length="17" mass="1737">MLASSTGELLHPHCLGA</sequence>
<name>A0A0E9TIF8_ANGAN</name>
<dbReference type="EMBL" id="GBXM01056069">
    <property type="protein sequence ID" value="JAH52508.1"/>
    <property type="molecule type" value="Transcribed_RNA"/>
</dbReference>
<reference evidence="1" key="1">
    <citation type="submission" date="2014-11" db="EMBL/GenBank/DDBJ databases">
        <authorList>
            <person name="Amaro Gonzalez C."/>
        </authorList>
    </citation>
    <scope>NUCLEOTIDE SEQUENCE</scope>
</reference>
<organism evidence="1">
    <name type="scientific">Anguilla anguilla</name>
    <name type="common">European freshwater eel</name>
    <name type="synonym">Muraena anguilla</name>
    <dbReference type="NCBI Taxonomy" id="7936"/>
    <lineage>
        <taxon>Eukaryota</taxon>
        <taxon>Metazoa</taxon>
        <taxon>Chordata</taxon>
        <taxon>Craniata</taxon>
        <taxon>Vertebrata</taxon>
        <taxon>Euteleostomi</taxon>
        <taxon>Actinopterygii</taxon>
        <taxon>Neopterygii</taxon>
        <taxon>Teleostei</taxon>
        <taxon>Anguilliformes</taxon>
        <taxon>Anguillidae</taxon>
        <taxon>Anguilla</taxon>
    </lineage>
</organism>
<accession>A0A0E9TIF8</accession>
<reference evidence="1" key="2">
    <citation type="journal article" date="2015" name="Fish Shellfish Immunol.">
        <title>Early steps in the European eel (Anguilla anguilla)-Vibrio vulnificus interaction in the gills: Role of the RtxA13 toxin.</title>
        <authorList>
            <person name="Callol A."/>
            <person name="Pajuelo D."/>
            <person name="Ebbesson L."/>
            <person name="Teles M."/>
            <person name="MacKenzie S."/>
            <person name="Amaro C."/>
        </authorList>
    </citation>
    <scope>NUCLEOTIDE SEQUENCE</scope>
</reference>